<dbReference type="PANTHER" id="PTHR30590">
    <property type="entry name" value="INNER MEMBRANE PROTEIN"/>
    <property type="match status" value="1"/>
</dbReference>
<keyword evidence="2" id="KW-1133">Transmembrane helix</keyword>
<dbReference type="InterPro" id="IPR052529">
    <property type="entry name" value="Bact_Transport_Assoc"/>
</dbReference>
<dbReference type="Pfam" id="PF04235">
    <property type="entry name" value="DUF418"/>
    <property type="match status" value="1"/>
</dbReference>
<feature type="transmembrane region" description="Helical" evidence="2">
    <location>
        <begin position="367"/>
        <end position="391"/>
    </location>
</feature>
<comment type="caution">
    <text evidence="4">The sequence shown here is derived from an EMBL/GenBank/DDBJ whole genome shotgun (WGS) entry which is preliminary data.</text>
</comment>
<evidence type="ECO:0000256" key="2">
    <source>
        <dbReference type="SAM" id="Phobius"/>
    </source>
</evidence>
<feature type="transmembrane region" description="Helical" evidence="2">
    <location>
        <begin position="259"/>
        <end position="279"/>
    </location>
</feature>
<dbReference type="RefSeq" id="WP_075248120.1">
    <property type="nucleotide sequence ID" value="NZ_MSGO01000003.1"/>
</dbReference>
<feature type="transmembrane region" description="Helical" evidence="2">
    <location>
        <begin position="132"/>
        <end position="165"/>
    </location>
</feature>
<feature type="transmembrane region" description="Helical" evidence="2">
    <location>
        <begin position="299"/>
        <end position="318"/>
    </location>
</feature>
<organism evidence="4 5">
    <name type="scientific">Actinomyces oris</name>
    <dbReference type="NCBI Taxonomy" id="544580"/>
    <lineage>
        <taxon>Bacteria</taxon>
        <taxon>Bacillati</taxon>
        <taxon>Actinomycetota</taxon>
        <taxon>Actinomycetes</taxon>
        <taxon>Actinomycetales</taxon>
        <taxon>Actinomycetaceae</taxon>
        <taxon>Actinomyces</taxon>
    </lineage>
</organism>
<feature type="transmembrane region" description="Helical" evidence="2">
    <location>
        <begin position="339"/>
        <end position="361"/>
    </location>
</feature>
<proteinExistence type="predicted"/>
<evidence type="ECO:0000313" key="4">
    <source>
        <dbReference type="EMBL" id="OLL15941.1"/>
    </source>
</evidence>
<feature type="transmembrane region" description="Helical" evidence="2">
    <location>
        <begin position="66"/>
        <end position="83"/>
    </location>
</feature>
<dbReference type="Proteomes" id="UP000185736">
    <property type="component" value="Unassembled WGS sequence"/>
</dbReference>
<sequence>MRMTTSFTGSRGVRYPAPDVARGFMLLLIAVANVPSWNKMPNGAEPPVSSVDAWWMFVRTLVVDHRAYPLFAMLFGFGLMTMVNRRIASGTQTYLACLPGAPEGREPMPHEAAWAREMATIDAYRLVRRRGWWMILFGFVHGIVFPGDIIGAYGLVAVLLANLLARKNYSALYLTAGIITVVALGTYLATGTLSADIPTASGEQSISLTAALLWAGGNIAQWVVVLVVQILIALIIPAAVIGARLADTDLLTQPEQHRRLLISVGLGGLALGALAALHGALTLVTSMELWPTDFAAKEFFGLAGACGWLALLVLYAGGPRPDGRLTGLRRLASAVGRRSMTVYLSQTILFGIIFGIIPLLVTGRRLWVGQAAAALIALGVWLATVVLCVLLERGGHAGPFETLLRTAVARSERRRTTPPPPPAVWPGMQPGPWPMGQMGVQPGAPVPMQPGVPPMGHPGAPVPMQPGMPPMGQPGVQAGMPPATQPGSQPAP</sequence>
<feature type="transmembrane region" description="Helical" evidence="2">
    <location>
        <begin position="171"/>
        <end position="193"/>
    </location>
</feature>
<reference evidence="4 5" key="1">
    <citation type="submission" date="2016-12" db="EMBL/GenBank/DDBJ databases">
        <title>Genomic comparison of strains in the 'Actinomyces naeslundii' group.</title>
        <authorList>
            <person name="Mughal S.R."/>
            <person name="Do T."/>
            <person name="Gilbert S.C."/>
            <person name="Witherden E.A."/>
            <person name="Didelot X."/>
            <person name="Beighton D."/>
        </authorList>
    </citation>
    <scope>NUCLEOTIDE SEQUENCE [LARGE SCALE GENOMIC DNA]</scope>
    <source>
        <strain evidence="4 5">S64C</strain>
    </source>
</reference>
<dbReference type="PANTHER" id="PTHR30590:SF2">
    <property type="entry name" value="INNER MEMBRANE PROTEIN"/>
    <property type="match status" value="1"/>
</dbReference>
<dbReference type="AlphaFoldDB" id="A0A1Q8I4B9"/>
<feature type="domain" description="DUF418" evidence="3">
    <location>
        <begin position="247"/>
        <end position="409"/>
    </location>
</feature>
<evidence type="ECO:0000313" key="5">
    <source>
        <dbReference type="Proteomes" id="UP000185736"/>
    </source>
</evidence>
<keyword evidence="2" id="KW-0472">Membrane</keyword>
<feature type="compositionally biased region" description="Pro residues" evidence="1">
    <location>
        <begin position="444"/>
        <end position="472"/>
    </location>
</feature>
<accession>A0A1Q8I4B9</accession>
<feature type="compositionally biased region" description="Low complexity" evidence="1">
    <location>
        <begin position="473"/>
        <end position="482"/>
    </location>
</feature>
<evidence type="ECO:0000259" key="3">
    <source>
        <dbReference type="Pfam" id="PF04235"/>
    </source>
</evidence>
<protein>
    <recommendedName>
        <fullName evidence="3">DUF418 domain-containing protein</fullName>
    </recommendedName>
</protein>
<feature type="region of interest" description="Disordered" evidence="1">
    <location>
        <begin position="443"/>
        <end position="492"/>
    </location>
</feature>
<evidence type="ECO:0000256" key="1">
    <source>
        <dbReference type="SAM" id="MobiDB-lite"/>
    </source>
</evidence>
<dbReference type="EMBL" id="MSGO01000003">
    <property type="protein sequence ID" value="OLL15941.1"/>
    <property type="molecule type" value="Genomic_DNA"/>
</dbReference>
<name>A0A1Q8I4B9_9ACTO</name>
<dbReference type="InterPro" id="IPR007349">
    <property type="entry name" value="DUF418"/>
</dbReference>
<keyword evidence="2" id="KW-0812">Transmembrane</keyword>
<gene>
    <name evidence="4" type="ORF">BKH32_00435</name>
</gene>
<feature type="transmembrane region" description="Helical" evidence="2">
    <location>
        <begin position="230"/>
        <end position="247"/>
    </location>
</feature>